<evidence type="ECO:0000256" key="7">
    <source>
        <dbReference type="ARBA" id="ARBA00022840"/>
    </source>
</evidence>
<keyword evidence="5" id="KW-0677">Repeat</keyword>
<evidence type="ECO:0000313" key="12">
    <source>
        <dbReference type="Proteomes" id="UP000438196"/>
    </source>
</evidence>
<dbReference type="Pfam" id="PF00005">
    <property type="entry name" value="ABC_tran"/>
    <property type="match status" value="2"/>
</dbReference>
<evidence type="ECO:0000256" key="2">
    <source>
        <dbReference type="ARBA" id="ARBA00022448"/>
    </source>
</evidence>
<evidence type="ECO:0000256" key="6">
    <source>
        <dbReference type="ARBA" id="ARBA00022741"/>
    </source>
</evidence>
<dbReference type="InterPro" id="IPR003439">
    <property type="entry name" value="ABC_transporter-like_ATP-bd"/>
</dbReference>
<dbReference type="CDD" id="cd03215">
    <property type="entry name" value="ABC_Carb_Monos_II"/>
    <property type="match status" value="1"/>
</dbReference>
<dbReference type="GO" id="GO:0005886">
    <property type="term" value="C:plasma membrane"/>
    <property type="evidence" value="ECO:0007669"/>
    <property type="project" value="UniProtKB-SubCell"/>
</dbReference>
<dbReference type="InterPro" id="IPR017871">
    <property type="entry name" value="ABC_transporter-like_CS"/>
</dbReference>
<evidence type="ECO:0000256" key="1">
    <source>
        <dbReference type="ARBA" id="ARBA00004202"/>
    </source>
</evidence>
<evidence type="ECO:0000313" key="11">
    <source>
        <dbReference type="EMBL" id="MUF04294.1"/>
    </source>
</evidence>
<dbReference type="InterPro" id="IPR050107">
    <property type="entry name" value="ABC_carbohydrate_import_ATPase"/>
</dbReference>
<accession>A0A6I3W8L1</accession>
<keyword evidence="3" id="KW-1003">Cell membrane</keyword>
<dbReference type="InterPro" id="IPR003593">
    <property type="entry name" value="AAA+_ATPase"/>
</dbReference>
<sequence>MHLETTAVPLLEMRAISKTFNGLRVLKNVGLKVFPGEIHALMGENGAGKSTLMKILSGAYQADDGGEIRIEGQPVARYTPGTAKALGIAVIYQELSLCPNLSVAENIYLGRELRRGWTIDRKGMEAGCIEVLARLGAGFKPSTRISTLSIAERQLVEIARALHAHAKILVMDEPTTPLSSRETDRLFALIKHLRSQGLAIIYISHRMAEIYELSDRVSVLRDGEYVGELARDVLSAEVLVKMMVGRDLSGFYKKEHAPYDPGAVVMRVRDMADGKRVRQCSFDVHAGEVLGIAGLVGAGRTELARLIFAADPRTSGTLEVVGKTVTQLRNPADAIRAGVVYLTEDRKAQGLFLDMSVADNINVCACVPDAHAGGVLDRGHGAQRATDAIKSLSIRVASGKVNVGALSGGNQQKVLLARLLEVKPHVLILDEPTRGVDIGSKSEIYRIINQLAKAGVGIVVISSELPEIIGTCDRVLIMREGQLVAEVGGASGHEISQERIIDLATGGEQVAAHG</sequence>
<keyword evidence="9" id="KW-0472">Membrane</keyword>
<evidence type="ECO:0000256" key="9">
    <source>
        <dbReference type="ARBA" id="ARBA00023136"/>
    </source>
</evidence>
<dbReference type="InterPro" id="IPR027417">
    <property type="entry name" value="P-loop_NTPase"/>
</dbReference>
<dbReference type="PANTHER" id="PTHR43790:SF3">
    <property type="entry name" value="D-ALLOSE IMPORT ATP-BINDING PROTEIN ALSA-RELATED"/>
    <property type="match status" value="1"/>
</dbReference>
<feature type="domain" description="ABC transporter" evidence="10">
    <location>
        <begin position="11"/>
        <end position="247"/>
    </location>
</feature>
<proteinExistence type="predicted"/>
<dbReference type="OrthoDB" id="9776369at2"/>
<dbReference type="EMBL" id="WNNK01000005">
    <property type="protein sequence ID" value="MUF04294.1"/>
    <property type="molecule type" value="Genomic_DNA"/>
</dbReference>
<evidence type="ECO:0000256" key="3">
    <source>
        <dbReference type="ARBA" id="ARBA00022475"/>
    </source>
</evidence>
<dbReference type="FunFam" id="3.40.50.300:FF:000127">
    <property type="entry name" value="Ribose import ATP-binding protein RbsA"/>
    <property type="match status" value="1"/>
</dbReference>
<comment type="subcellular location">
    <subcellularLocation>
        <location evidence="1">Cell membrane</location>
        <topology evidence="1">Peripheral membrane protein</topology>
    </subcellularLocation>
</comment>
<reference evidence="11 12" key="1">
    <citation type="submission" date="2019-11" db="EMBL/GenBank/DDBJ databases">
        <title>Pseudomonas karstica sp. nov. and Pseudomonas spelaei sp. nov. from karst caves.</title>
        <authorList>
            <person name="Zeman M."/>
        </authorList>
    </citation>
    <scope>NUCLEOTIDE SEQUENCE [LARGE SCALE GENOMIC DNA]</scope>
    <source>
        <strain evidence="11 12">CCM 7893</strain>
    </source>
</reference>
<keyword evidence="7 11" id="KW-0067">ATP-binding</keyword>
<dbReference type="PANTHER" id="PTHR43790">
    <property type="entry name" value="CARBOHYDRATE TRANSPORT ATP-BINDING PROTEIN MG119-RELATED"/>
    <property type="match status" value="1"/>
</dbReference>
<gene>
    <name evidence="11" type="ORF">GNF76_08100</name>
</gene>
<dbReference type="PROSITE" id="PS00211">
    <property type="entry name" value="ABC_TRANSPORTER_1"/>
    <property type="match status" value="1"/>
</dbReference>
<organism evidence="11 12">
    <name type="scientific">Pseudomonas spelaei</name>
    <dbReference type="NCBI Taxonomy" id="1055469"/>
    <lineage>
        <taxon>Bacteria</taxon>
        <taxon>Pseudomonadati</taxon>
        <taxon>Pseudomonadota</taxon>
        <taxon>Gammaproteobacteria</taxon>
        <taxon>Pseudomonadales</taxon>
        <taxon>Pseudomonadaceae</taxon>
        <taxon>Pseudomonas</taxon>
    </lineage>
</organism>
<evidence type="ECO:0000256" key="8">
    <source>
        <dbReference type="ARBA" id="ARBA00022967"/>
    </source>
</evidence>
<dbReference type="RefSeq" id="WP_155582653.1">
    <property type="nucleotide sequence ID" value="NZ_JBHSTH010000002.1"/>
</dbReference>
<name>A0A6I3W8L1_9PSED</name>
<protein>
    <submittedName>
        <fullName evidence="11">ATP-binding cassette domain-containing protein</fullName>
    </submittedName>
</protein>
<keyword evidence="4" id="KW-0762">Sugar transport</keyword>
<keyword evidence="6" id="KW-0547">Nucleotide-binding</keyword>
<keyword evidence="8" id="KW-1278">Translocase</keyword>
<comment type="caution">
    <text evidence="11">The sequence shown here is derived from an EMBL/GenBank/DDBJ whole genome shotgun (WGS) entry which is preliminary data.</text>
</comment>
<dbReference type="Gene3D" id="3.40.50.300">
    <property type="entry name" value="P-loop containing nucleotide triphosphate hydrolases"/>
    <property type="match status" value="2"/>
</dbReference>
<dbReference type="CDD" id="cd03216">
    <property type="entry name" value="ABC_Carb_Monos_I"/>
    <property type="match status" value="1"/>
</dbReference>
<dbReference type="GO" id="GO:0016887">
    <property type="term" value="F:ATP hydrolysis activity"/>
    <property type="evidence" value="ECO:0007669"/>
    <property type="project" value="InterPro"/>
</dbReference>
<dbReference type="Proteomes" id="UP000438196">
    <property type="component" value="Unassembled WGS sequence"/>
</dbReference>
<evidence type="ECO:0000256" key="5">
    <source>
        <dbReference type="ARBA" id="ARBA00022737"/>
    </source>
</evidence>
<dbReference type="SMART" id="SM00382">
    <property type="entry name" value="AAA"/>
    <property type="match status" value="2"/>
</dbReference>
<dbReference type="PROSITE" id="PS50893">
    <property type="entry name" value="ABC_TRANSPORTER_2"/>
    <property type="match status" value="2"/>
</dbReference>
<dbReference type="AlphaFoldDB" id="A0A6I3W8L1"/>
<evidence type="ECO:0000259" key="10">
    <source>
        <dbReference type="PROSITE" id="PS50893"/>
    </source>
</evidence>
<keyword evidence="12" id="KW-1185">Reference proteome</keyword>
<dbReference type="SUPFAM" id="SSF52540">
    <property type="entry name" value="P-loop containing nucleoside triphosphate hydrolases"/>
    <property type="match status" value="2"/>
</dbReference>
<evidence type="ECO:0000256" key="4">
    <source>
        <dbReference type="ARBA" id="ARBA00022597"/>
    </source>
</evidence>
<feature type="domain" description="ABC transporter" evidence="10">
    <location>
        <begin position="259"/>
        <end position="505"/>
    </location>
</feature>
<dbReference type="GO" id="GO:0005524">
    <property type="term" value="F:ATP binding"/>
    <property type="evidence" value="ECO:0007669"/>
    <property type="project" value="UniProtKB-KW"/>
</dbReference>
<keyword evidence="2" id="KW-0813">Transport</keyword>